<dbReference type="PANTHER" id="PTHR31056:SF1">
    <property type="entry name" value="TRANSMEMBRANE PROTEIN 179B"/>
    <property type="match status" value="1"/>
</dbReference>
<evidence type="ECO:0000256" key="1">
    <source>
        <dbReference type="ARBA" id="ARBA00004141"/>
    </source>
</evidence>
<evidence type="ECO:0000313" key="8">
    <source>
        <dbReference type="EMBL" id="KAG5282924.1"/>
    </source>
</evidence>
<dbReference type="Proteomes" id="UP000823561">
    <property type="component" value="Chromosome 3"/>
</dbReference>
<comment type="subcellular location">
    <subcellularLocation>
        <location evidence="1">Membrane</location>
        <topology evidence="1">Multi-pass membrane protein</topology>
    </subcellularLocation>
</comment>
<feature type="transmembrane region" description="Helical" evidence="7">
    <location>
        <begin position="169"/>
        <end position="187"/>
    </location>
</feature>
<feature type="transmembrane region" description="Helical" evidence="7">
    <location>
        <begin position="71"/>
        <end position="89"/>
    </location>
</feature>
<dbReference type="AlphaFoldDB" id="A0AAV6H8I5"/>
<keyword evidence="2 7" id="KW-0812">Transmembrane</keyword>
<accession>A0AAV6H8I5</accession>
<keyword evidence="4 7" id="KW-0472">Membrane</keyword>
<organism evidence="8 9">
    <name type="scientific">Alosa alosa</name>
    <name type="common">allis shad</name>
    <dbReference type="NCBI Taxonomy" id="278164"/>
    <lineage>
        <taxon>Eukaryota</taxon>
        <taxon>Metazoa</taxon>
        <taxon>Chordata</taxon>
        <taxon>Craniata</taxon>
        <taxon>Vertebrata</taxon>
        <taxon>Euteleostomi</taxon>
        <taxon>Actinopterygii</taxon>
        <taxon>Neopterygii</taxon>
        <taxon>Teleostei</taxon>
        <taxon>Clupei</taxon>
        <taxon>Clupeiformes</taxon>
        <taxon>Clupeoidei</taxon>
        <taxon>Clupeidae</taxon>
        <taxon>Alosa</taxon>
    </lineage>
</organism>
<reference evidence="8" key="1">
    <citation type="submission" date="2020-10" db="EMBL/GenBank/DDBJ databases">
        <title>Chromosome-scale genome assembly of the Allis shad, Alosa alosa.</title>
        <authorList>
            <person name="Margot Z."/>
            <person name="Christophe K."/>
            <person name="Cabau C."/>
            <person name="Louis A."/>
            <person name="Berthelot C."/>
            <person name="Parey E."/>
            <person name="Roest Crollius H."/>
            <person name="Montfort J."/>
            <person name="Robinson-Rechavi M."/>
            <person name="Bucao C."/>
            <person name="Bouchez O."/>
            <person name="Gislard M."/>
            <person name="Lluch J."/>
            <person name="Milhes M."/>
            <person name="Lampietro C."/>
            <person name="Lopez Roques C."/>
            <person name="Donnadieu C."/>
            <person name="Braasch I."/>
            <person name="Desvignes T."/>
            <person name="Postlethwait J."/>
            <person name="Bobe J."/>
            <person name="Guiguen Y."/>
        </authorList>
    </citation>
    <scope>NUCLEOTIDE SEQUENCE</scope>
    <source>
        <strain evidence="8">M-15738</strain>
        <tissue evidence="8">Blood</tissue>
    </source>
</reference>
<feature type="transmembrane region" description="Helical" evidence="7">
    <location>
        <begin position="12"/>
        <end position="35"/>
    </location>
</feature>
<evidence type="ECO:0000313" key="9">
    <source>
        <dbReference type="Proteomes" id="UP000823561"/>
    </source>
</evidence>
<dbReference type="Pfam" id="PF26158">
    <property type="entry name" value="Claudin_TMEM179-179B"/>
    <property type="match status" value="1"/>
</dbReference>
<evidence type="ECO:0000256" key="6">
    <source>
        <dbReference type="SAM" id="MobiDB-lite"/>
    </source>
</evidence>
<evidence type="ECO:0000256" key="3">
    <source>
        <dbReference type="ARBA" id="ARBA00022989"/>
    </source>
</evidence>
<sequence>MIHTLDMDPLLVLQVVLYTASFICGIVTAVLVTIVQAQNEGKCLLYGTLQYDNSTATISVTSSGDPSVCNFAMAIPVCVTVFCFSLICYSCVCGQGSGGRLCVNITLGMSGLLMFLLIISGCLLKIGRDKLCESLPLPQFNRCDDAQNVQWDISKSGSRFYTLLHSAEISVWVNFFCLLFVGGLAIAQCSPGTSGGGGRATRCHRGGRGRRR</sequence>
<evidence type="ECO:0000256" key="4">
    <source>
        <dbReference type="ARBA" id="ARBA00023136"/>
    </source>
</evidence>
<dbReference type="InterPro" id="IPR059010">
    <property type="entry name" value="TMEM179-179B"/>
</dbReference>
<comment type="similarity">
    <text evidence="5">Belongs to the TMEM179 family.</text>
</comment>
<evidence type="ECO:0000256" key="5">
    <source>
        <dbReference type="ARBA" id="ARBA00093776"/>
    </source>
</evidence>
<evidence type="ECO:0000256" key="7">
    <source>
        <dbReference type="SAM" id="Phobius"/>
    </source>
</evidence>
<dbReference type="InterPro" id="IPR029776">
    <property type="entry name" value="TMEM179B"/>
</dbReference>
<keyword evidence="9" id="KW-1185">Reference proteome</keyword>
<feature type="compositionally biased region" description="Basic residues" evidence="6">
    <location>
        <begin position="201"/>
        <end position="212"/>
    </location>
</feature>
<evidence type="ECO:0000256" key="2">
    <source>
        <dbReference type="ARBA" id="ARBA00022692"/>
    </source>
</evidence>
<proteinExistence type="inferred from homology"/>
<name>A0AAV6H8I5_9TELE</name>
<feature type="transmembrane region" description="Helical" evidence="7">
    <location>
        <begin position="101"/>
        <end position="126"/>
    </location>
</feature>
<dbReference type="EMBL" id="JADWDJ010000003">
    <property type="protein sequence ID" value="KAG5282924.1"/>
    <property type="molecule type" value="Genomic_DNA"/>
</dbReference>
<feature type="region of interest" description="Disordered" evidence="6">
    <location>
        <begin position="191"/>
        <end position="212"/>
    </location>
</feature>
<keyword evidence="3 7" id="KW-1133">Transmembrane helix</keyword>
<protein>
    <recommendedName>
        <fullName evidence="10">Transmembrane protein 179B</fullName>
    </recommendedName>
</protein>
<comment type="caution">
    <text evidence="8">The sequence shown here is derived from an EMBL/GenBank/DDBJ whole genome shotgun (WGS) entry which is preliminary data.</text>
</comment>
<gene>
    <name evidence="8" type="ORF">AALO_G00036220</name>
</gene>
<dbReference type="PANTHER" id="PTHR31056">
    <property type="entry name" value="TRANSMEMBRANE PROTEIN 179B"/>
    <property type="match status" value="1"/>
</dbReference>
<evidence type="ECO:0008006" key="10">
    <source>
        <dbReference type="Google" id="ProtNLM"/>
    </source>
</evidence>